<reference evidence="3" key="1">
    <citation type="submission" date="2022-07" db="EMBL/GenBank/DDBJ databases">
        <title>Genetic diversity of Erwinia pyrifoliae.</title>
        <authorList>
            <person name="Park D.S."/>
            <person name="Ham H."/>
        </authorList>
    </citation>
    <scope>NUCLEOTIDE SEQUENCE</scope>
    <source>
        <strain evidence="3">CP201486</strain>
    </source>
</reference>
<proteinExistence type="predicted"/>
<gene>
    <name evidence="3" type="ORF">NYP84_04710</name>
    <name evidence="2" type="ORF">NYP84_16560</name>
</gene>
<dbReference type="EMBL" id="CP103445">
    <property type="protein sequence ID" value="UWS34482.1"/>
    <property type="molecule type" value="Genomic_DNA"/>
</dbReference>
<dbReference type="GeneID" id="92237717"/>
<dbReference type="Proteomes" id="UP001058553">
    <property type="component" value="Chromosome"/>
</dbReference>
<sequence>MTVLTWRCSSGKRWYDAAVQAQMPRPGGSVRGQKGASGLPGYTAAEKVHCPSAGASHHAG</sequence>
<evidence type="ECO:0000313" key="2">
    <source>
        <dbReference type="EMBL" id="UWS33182.1"/>
    </source>
</evidence>
<evidence type="ECO:0000256" key="1">
    <source>
        <dbReference type="SAM" id="MobiDB-lite"/>
    </source>
</evidence>
<keyword evidence="4" id="KW-1185">Reference proteome</keyword>
<evidence type="ECO:0000313" key="3">
    <source>
        <dbReference type="EMBL" id="UWS34482.1"/>
    </source>
</evidence>
<feature type="region of interest" description="Disordered" evidence="1">
    <location>
        <begin position="23"/>
        <end position="42"/>
    </location>
</feature>
<evidence type="ECO:0000313" key="4">
    <source>
        <dbReference type="Proteomes" id="UP001058553"/>
    </source>
</evidence>
<name>A0ABY5XBA5_ERWPY</name>
<organism evidence="3 4">
    <name type="scientific">Erwinia pyrifoliae</name>
    <dbReference type="NCBI Taxonomy" id="79967"/>
    <lineage>
        <taxon>Bacteria</taxon>
        <taxon>Pseudomonadati</taxon>
        <taxon>Pseudomonadota</taxon>
        <taxon>Gammaproteobacteria</taxon>
        <taxon>Enterobacterales</taxon>
        <taxon>Erwiniaceae</taxon>
        <taxon>Erwinia</taxon>
    </lineage>
</organism>
<protein>
    <submittedName>
        <fullName evidence="3">Uncharacterized protein</fullName>
    </submittedName>
</protein>
<accession>A0ABY5XBA5</accession>
<dbReference type="EMBL" id="CP103445">
    <property type="protein sequence ID" value="UWS33182.1"/>
    <property type="molecule type" value="Genomic_DNA"/>
</dbReference>
<dbReference type="RefSeq" id="WP_081441632.1">
    <property type="nucleotide sequence ID" value="NZ_CP023567.1"/>
</dbReference>